<evidence type="ECO:0000313" key="2">
    <source>
        <dbReference type="Proteomes" id="UP001180087"/>
    </source>
</evidence>
<keyword evidence="2" id="KW-1185">Reference proteome</keyword>
<protein>
    <submittedName>
        <fullName evidence="1">DUF1259 domain-containing protein</fullName>
    </submittedName>
</protein>
<sequence length="134" mass="15090">MDHSSICRKFGEVFGAKAKYEKGVCMVQLVRNFDVHLMGKKSNSAKGNAVFFESLDEKGDALNLSETVIEERELPAFTQAITKQGLIIGAIHNHWIYDNPKLMYVHVQSVEPPLKFARKMAYAFSKLASKPMPK</sequence>
<dbReference type="RefSeq" id="WP_348028570.1">
    <property type="nucleotide sequence ID" value="NZ_CP129113.1"/>
</dbReference>
<reference evidence="1" key="1">
    <citation type="submission" date="2023-06" db="EMBL/GenBank/DDBJ databases">
        <title>A Treasure from Seagulls: Isolation and Description of Aciduricobacillus qingdaonensis gen. nov., sp. nov., a Rare Obligately Uric Acid-utilizing Member in the Family Bacillaceae.</title>
        <authorList>
            <person name="Liu W."/>
            <person name="Wang B."/>
        </authorList>
    </citation>
    <scope>NUCLEOTIDE SEQUENCE</scope>
    <source>
        <strain evidence="1">44XB</strain>
    </source>
</reference>
<dbReference type="InterPro" id="IPR011094">
    <property type="entry name" value="Uncharacterised_LppY/LpqO"/>
</dbReference>
<gene>
    <name evidence="1" type="ORF">QR721_01750</name>
</gene>
<dbReference type="Pfam" id="PF07485">
    <property type="entry name" value="DUF1529"/>
    <property type="match status" value="1"/>
</dbReference>
<dbReference type="Proteomes" id="UP001180087">
    <property type="component" value="Chromosome"/>
</dbReference>
<accession>A0ABY9KW68</accession>
<dbReference type="EMBL" id="CP129113">
    <property type="protein sequence ID" value="WLV24987.1"/>
    <property type="molecule type" value="Genomic_DNA"/>
</dbReference>
<organism evidence="1 2">
    <name type="scientific">Aciduricibacillus chroicocephali</name>
    <dbReference type="NCBI Taxonomy" id="3054939"/>
    <lineage>
        <taxon>Bacteria</taxon>
        <taxon>Bacillati</taxon>
        <taxon>Bacillota</taxon>
        <taxon>Bacilli</taxon>
        <taxon>Bacillales</taxon>
        <taxon>Bacillaceae</taxon>
        <taxon>Aciduricibacillus</taxon>
    </lineage>
</organism>
<name>A0ABY9KW68_9BACI</name>
<proteinExistence type="predicted"/>
<evidence type="ECO:0000313" key="1">
    <source>
        <dbReference type="EMBL" id="WLV24987.1"/>
    </source>
</evidence>